<keyword evidence="2" id="KW-1185">Reference proteome</keyword>
<proteinExistence type="predicted"/>
<dbReference type="AlphaFoldDB" id="A0A091BYZ5"/>
<evidence type="ECO:0000313" key="2">
    <source>
        <dbReference type="Proteomes" id="UP000029391"/>
    </source>
</evidence>
<evidence type="ECO:0000313" key="1">
    <source>
        <dbReference type="EMBL" id="KFN49590.1"/>
    </source>
</evidence>
<dbReference type="Proteomes" id="UP000029391">
    <property type="component" value="Unassembled WGS sequence"/>
</dbReference>
<gene>
    <name evidence="1" type="ORF">P873_10580</name>
</gene>
<name>A0A091BYZ5_9GAMM</name>
<accession>A0A091BYZ5</accession>
<dbReference type="EMBL" id="AWXU01000033">
    <property type="protein sequence ID" value="KFN49590.1"/>
    <property type="molecule type" value="Genomic_DNA"/>
</dbReference>
<organism evidence="1 2">
    <name type="scientific">Arenimonas composti TR7-09 = DSM 18010</name>
    <dbReference type="NCBI Taxonomy" id="1121013"/>
    <lineage>
        <taxon>Bacteria</taxon>
        <taxon>Pseudomonadati</taxon>
        <taxon>Pseudomonadota</taxon>
        <taxon>Gammaproteobacteria</taxon>
        <taxon>Lysobacterales</taxon>
        <taxon>Lysobacteraceae</taxon>
        <taxon>Arenimonas</taxon>
    </lineage>
</organism>
<protein>
    <submittedName>
        <fullName evidence="1">Uncharacterized protein</fullName>
    </submittedName>
</protein>
<sequence>MVEHVGDPRWVARIVQHAAMHAQRGARFG</sequence>
<comment type="caution">
    <text evidence="1">The sequence shown here is derived from an EMBL/GenBank/DDBJ whole genome shotgun (WGS) entry which is preliminary data.</text>
</comment>
<reference evidence="1 2" key="1">
    <citation type="submission" date="2013-09" db="EMBL/GenBank/DDBJ databases">
        <title>Genome sequencing of Arenimonas composti.</title>
        <authorList>
            <person name="Chen F."/>
            <person name="Wang G."/>
        </authorList>
    </citation>
    <scope>NUCLEOTIDE SEQUENCE [LARGE SCALE GENOMIC DNA]</scope>
    <source>
        <strain evidence="1 2">TR7-09</strain>
    </source>
</reference>